<evidence type="ECO:0000313" key="3">
    <source>
        <dbReference type="EMBL" id="MBD7917910.1"/>
    </source>
</evidence>
<dbReference type="InterPro" id="IPR036249">
    <property type="entry name" value="Thioredoxin-like_sf"/>
</dbReference>
<dbReference type="CDD" id="cd02955">
    <property type="entry name" value="SSP411"/>
    <property type="match status" value="1"/>
</dbReference>
<dbReference type="InterPro" id="IPR008928">
    <property type="entry name" value="6-hairpin_glycosidase_sf"/>
</dbReference>
<dbReference type="Pfam" id="PF03190">
    <property type="entry name" value="Thioredox_DsbH"/>
    <property type="match status" value="1"/>
</dbReference>
<protein>
    <submittedName>
        <fullName evidence="3">Thioredoxin domain-containing protein</fullName>
    </submittedName>
</protein>
<reference evidence="3 4" key="1">
    <citation type="submission" date="2020-08" db="EMBL/GenBank/DDBJ databases">
        <title>A Genomic Blueprint of the Chicken Gut Microbiome.</title>
        <authorList>
            <person name="Gilroy R."/>
            <person name="Ravi A."/>
            <person name="Getino M."/>
            <person name="Pursley I."/>
            <person name="Horton D.L."/>
            <person name="Alikhan N.-F."/>
            <person name="Baker D."/>
            <person name="Gharbi K."/>
            <person name="Hall N."/>
            <person name="Watson M."/>
            <person name="Adriaenssens E.M."/>
            <person name="Foster-Nyarko E."/>
            <person name="Jarju S."/>
            <person name="Secka A."/>
            <person name="Antonio M."/>
            <person name="Oren A."/>
            <person name="Chaudhuri R."/>
            <person name="La Ragione R.M."/>
            <person name="Hildebrand F."/>
            <person name="Pallen M.J."/>
        </authorList>
    </citation>
    <scope>NUCLEOTIDE SEQUENCE [LARGE SCALE GENOMIC DNA]</scope>
    <source>
        <strain evidence="3 4">Sa3CUA2</strain>
    </source>
</reference>
<dbReference type="InterPro" id="IPR004879">
    <property type="entry name" value="Ssp411-like_TRX"/>
</dbReference>
<feature type="domain" description="Spermatogenesis-associated protein 20-like TRX" evidence="2">
    <location>
        <begin position="3"/>
        <end position="163"/>
    </location>
</feature>
<dbReference type="PANTHER" id="PTHR42899:SF1">
    <property type="entry name" value="SPERMATOGENESIS-ASSOCIATED PROTEIN 20"/>
    <property type="match status" value="1"/>
</dbReference>
<gene>
    <name evidence="3" type="ORF">H9657_06415</name>
</gene>
<dbReference type="Gene3D" id="1.50.10.10">
    <property type="match status" value="2"/>
</dbReference>
<dbReference type="PANTHER" id="PTHR42899">
    <property type="entry name" value="SPERMATOGENESIS-ASSOCIATED PROTEIN 20"/>
    <property type="match status" value="1"/>
</dbReference>
<dbReference type="SUPFAM" id="SSF48208">
    <property type="entry name" value="Six-hairpin glycosidases"/>
    <property type="match status" value="1"/>
</dbReference>
<feature type="region of interest" description="Disordered" evidence="1">
    <location>
        <begin position="516"/>
        <end position="546"/>
    </location>
</feature>
<evidence type="ECO:0000259" key="2">
    <source>
        <dbReference type="Pfam" id="PF03190"/>
    </source>
</evidence>
<dbReference type="EMBL" id="JACSQV010000004">
    <property type="protein sequence ID" value="MBD7917910.1"/>
    <property type="molecule type" value="Genomic_DNA"/>
</dbReference>
<evidence type="ECO:0000313" key="4">
    <source>
        <dbReference type="Proteomes" id="UP000604241"/>
    </source>
</evidence>
<proteinExistence type="predicted"/>
<dbReference type="Proteomes" id="UP000604241">
    <property type="component" value="Unassembled WGS sequence"/>
</dbReference>
<accession>A0ABR8QBW8</accession>
<feature type="compositionally biased region" description="Low complexity" evidence="1">
    <location>
        <begin position="536"/>
        <end position="546"/>
    </location>
</feature>
<dbReference type="PIRSF" id="PIRSF006402">
    <property type="entry name" value="UCP006402_thioredoxin"/>
    <property type="match status" value="1"/>
</dbReference>
<dbReference type="SUPFAM" id="SSF52833">
    <property type="entry name" value="Thioredoxin-like"/>
    <property type="match status" value="1"/>
</dbReference>
<organism evidence="3 4">
    <name type="scientific">Cellulomonas avistercoris</name>
    <dbReference type="NCBI Taxonomy" id="2762242"/>
    <lineage>
        <taxon>Bacteria</taxon>
        <taxon>Bacillati</taxon>
        <taxon>Actinomycetota</taxon>
        <taxon>Actinomycetes</taxon>
        <taxon>Micrococcales</taxon>
        <taxon>Cellulomonadaceae</taxon>
        <taxon>Cellulomonas</taxon>
    </lineage>
</organism>
<dbReference type="InterPro" id="IPR012341">
    <property type="entry name" value="6hp_glycosidase-like_sf"/>
</dbReference>
<evidence type="ECO:0000256" key="1">
    <source>
        <dbReference type="SAM" id="MobiDB-lite"/>
    </source>
</evidence>
<name>A0ABR8QBW8_9CELL</name>
<dbReference type="Gene3D" id="3.40.30.10">
    <property type="entry name" value="Glutaredoxin"/>
    <property type="match status" value="1"/>
</dbReference>
<dbReference type="InterPro" id="IPR024705">
    <property type="entry name" value="Ssp411"/>
</dbReference>
<keyword evidence="4" id="KW-1185">Reference proteome</keyword>
<dbReference type="RefSeq" id="WP_191781567.1">
    <property type="nucleotide sequence ID" value="NZ_JACSQV010000004.1"/>
</dbReference>
<comment type="caution">
    <text evidence="3">The sequence shown here is derived from an EMBL/GenBank/DDBJ whole genome shotgun (WGS) entry which is preliminary data.</text>
</comment>
<sequence>MPNRLASVTSPYLLQHADNPVDWWEWGDDAFAEARRRDVPVLLSVGYAACHWCHVMAHESFEDAATAAFMNEHFVCVKVDREERPDVDAVYMAATQAMTGSGGWPMTVVTTPDGRPFFCGTYFPPRRVQHMASFPEVLAAVAAAWTTRREEVLSSAGTIADALGQRPVPGGDGPTGGDLVDERVVARALGALSATFDERDGGFGGAPKFPPSMVLEWLLRHHARTGDADALAMTRATLDAMARGGMYDQLAGGFARYSVDATWTVPHFEKMLYDNALLLRVYLHAWRLTGDPLARRVVEETADWLLADLRTPERGFASALDADSEGREGAFYAWTPGQLRDVLGDDDGTWAADVLAVTGEGTFEHGASVLQRRRDPDDDARFAAVRDRLRDAREARVRPARDDKVVSAWNGLAVAALAEAGALLDRPDWLDAARRCATLLADLHTRTDAGGGDRLVRTSRDGVAGNAPGVLEDYADVAEGYLALAAATGEHAWTARAQRLLTTVLAHFRDDDGSLFDTADDETDPVLGALRRPQDPTDGPTPAGPPAAAAALVTLGALTGDLALREAALAALRDPLRLAARYPRATGWALATAEALLDGPREVAVVGPSGDPAAAALHRAALASPAPGLVVAVGDPADLGDEAPTLLRDRPLVDGRAAAYACRGFVCERPTTDPDALARQLRT</sequence>